<dbReference type="Pfam" id="PF25808">
    <property type="entry name" value="TPR_LAA1_C"/>
    <property type="match status" value="1"/>
</dbReference>
<gene>
    <name evidence="4" type="ORF">QCA50_007973</name>
</gene>
<sequence>MSSDKLTIESSPDENLLKEENGSIYLFQWLANNERALQQVTVEELKSQQEALESNLINVVTGASPYPVPGRPVRNLVARCFIAIYTRGNTKSLFDTLQALLKIAGEQKVPNQQDVGRVAAIYCIGELMGVFGAQVMSQVAGVVTLCLRLHKLSASPIILKYQALLTLEKTLSTGKRAVSDSVLKDILKQMKNALADKALPVVRAAAKVLIAMYPADDGTRATSEVESVVTLCVKHLDGADQPTRIALAQLVGHILASTQVERVVPPPDPPKRSKKAGEEKDEDENPTPIAAVVAAEVKLIMTPNEMLSQLSTHFNKPQTSHKTRIGIFSCYTQLINTLGSTFVERNYSLIVGHFMTEIISHVGNSSTRHTVLFIRSLVKIVLRDLIGVRMLSEQAQIMAIQDLSSAYLKRWPALIPGQTAPGPLVLTTALQEVAGLVQQLGNAPPPVQDALLEPVTTLLAHPTHTVRFFAAWTLQSFCYSTPLRLPKTLLSLVEMLQHDMTQLTSPVAPSDIQTRSLGHAYGLSALLALVPHRPLYVSYDINANVFYTAVQLLKAAGEHDVHIARIEIEVAWTLIASLMSLGPHFVRAHLTQLLVLWRNALPKPTTKDNSVKRSSSEWMFLLQVRENALRAVHHFLQHNASALVTADISRRIATLLGNALQFANTFSMQRVEDPGDRLPETEEKGLTLRGAEALLRSRVFQCFSLLDLSSVSDATQGLVLQSSISLFASPEGYTGSSVQAAIASSSGSFVHVWQTFDQYGYGVSDLEIPNDADMSGSDTTKDWLNRDPIDASIHDLGSKPVLRSIEHDPLVLCHKDAQVANEPATPSPLTAAVNSSILLFSQILPLQDPSSMSRTVTKLMESINASKSEKNPGRKFAALFNATVAVLFALRQTSGASKRLSEALSNPQVSSMLSAFLKDALVDGDVFLRQAANEAIGRLCSLAGTSFLSTQIKTLVNEVVANRDPHGRAGCALAFGAIYGNVGGLAAGPLLKTTVNVLMSLIKDPHPVVHFWTLRALARVIDAASLTYASYVSSTLGLLFQIYMLESHEPEGGSLGYVNFSGDLPIYQAICQNIDAIVTVVGPDIQESVRTRTLVSDLIESLSQEDSDGTCVEAMRCIQHFLMFAPEHVDVPKLVKQFRGYLSSSRRQLKVSSINALYQLVQKDAVLMSRLGGDQLVEELFAMLDDDSSVDGVRSVITIWLQQTVIHNPSAWIDICQRIMSRTTASQQIVEASTKRGDFGDDEGQSFGTDGTNEQGRPTARWRTQLFALQCLHTICITVKQLGRKEHIDIVYARTQGLPISGLLASRITDLVRIAFTASAAHVMEIRLEGLVVLRDVIEIFASVADPDFENSSILEQHQAPITAALTPAFSSDSTPEILSSAIKVCAVFLGSGAVGDMDRLSRILKILVSALQQCKDPVFLQLGDAADLGPNASVMLRIATLTAWAELKIASRTRTYLVDVLRSHASLLASLWTSSLRDYASIKVGVEGLDDIAMASLDSSYGSLGREVLLPYYSEAWSTILHAMVTALKDQESHIDTAMHGQISSELTKDNEEPATFFFAIFGLAFEVLTTGVNGSGNSELSHLQISLQAVECLVQRQYCGKVFSNGRILDELIRAFYRLALTAKDDVLEQLLRAIVSLSDSLQTVSSSVGLDHCLKIAMHIVKRSCEKCPVSAFLLNQAVEVLCVIILKMEQSVQVDALLVALTLYTGLLQSEAIDSSAVGLTLQSLRLLLASLEASNIATIQLEHSVHGMLSQSVLNIDSMKGRKGPACDTKIKNNLLATALILTSLPSTIKIGQSVIDQLCLLVIEILVALEESAVTAAHCARTLISASLSGNLWLSQCANPLLSGFVQCLIKLAAYQENSLIQFLPIVQEAWKCFTVLFTVSSDQNKPQILGFILPVMTLYLQPQSKSPNHIHQQTLTHILSFASVSPAIFKDVTSKIQVEAKEILEISVKQALGGAKAVLSENSKPQILLRAF</sequence>
<dbReference type="GO" id="GO:0008104">
    <property type="term" value="P:intracellular protein localization"/>
    <property type="evidence" value="ECO:0007669"/>
    <property type="project" value="TreeGrafter"/>
</dbReference>
<dbReference type="PANTHER" id="PTHR21663">
    <property type="entry name" value="HYPOTHETICAL HEAT DOMAIN-CONTAINING"/>
    <property type="match status" value="1"/>
</dbReference>
<comment type="caution">
    <text evidence="4">The sequence shown here is derived from an EMBL/GenBank/DDBJ whole genome shotgun (WGS) entry which is preliminary data.</text>
</comment>
<proteinExistence type="inferred from homology"/>
<comment type="similarity">
    <text evidence="1">Belongs to the HEATR5 family.</text>
</comment>
<dbReference type="Gene3D" id="1.25.10.10">
    <property type="entry name" value="Leucine-rich Repeat Variant"/>
    <property type="match status" value="4"/>
</dbReference>
<dbReference type="InterPro" id="IPR016024">
    <property type="entry name" value="ARM-type_fold"/>
</dbReference>
<dbReference type="InterPro" id="IPR040108">
    <property type="entry name" value="Laa1/Sip1/HEATR5"/>
</dbReference>
<evidence type="ECO:0000256" key="1">
    <source>
        <dbReference type="ARBA" id="ARBA00008304"/>
    </source>
</evidence>
<dbReference type="PANTHER" id="PTHR21663:SF0">
    <property type="entry name" value="HEAT REPEAT-CONTAINING PROTEIN 5B"/>
    <property type="match status" value="1"/>
</dbReference>
<evidence type="ECO:0000256" key="2">
    <source>
        <dbReference type="SAM" id="MobiDB-lite"/>
    </source>
</evidence>
<keyword evidence="5" id="KW-1185">Reference proteome</keyword>
<reference evidence="4 5" key="1">
    <citation type="submission" date="2022-09" db="EMBL/GenBank/DDBJ databases">
        <authorList>
            <person name="Palmer J.M."/>
        </authorList>
    </citation>
    <scope>NUCLEOTIDE SEQUENCE [LARGE SCALE GENOMIC DNA]</scope>
    <source>
        <strain evidence="4 5">DSM 7382</strain>
    </source>
</reference>
<dbReference type="InterPro" id="IPR011989">
    <property type="entry name" value="ARM-like"/>
</dbReference>
<protein>
    <recommendedName>
        <fullName evidence="3">LAA1-like C-terminal TPR repeats domain-containing protein</fullName>
    </recommendedName>
</protein>
<feature type="compositionally biased region" description="Basic and acidic residues" evidence="2">
    <location>
        <begin position="269"/>
        <end position="278"/>
    </location>
</feature>
<feature type="region of interest" description="Disordered" evidence="2">
    <location>
        <begin position="261"/>
        <end position="287"/>
    </location>
</feature>
<name>A0AAW0GHI6_9APHY</name>
<dbReference type="InterPro" id="IPR057981">
    <property type="entry name" value="TPR_LAA1-like_C"/>
</dbReference>
<dbReference type="GO" id="GO:0006897">
    <property type="term" value="P:endocytosis"/>
    <property type="evidence" value="ECO:0007669"/>
    <property type="project" value="TreeGrafter"/>
</dbReference>
<dbReference type="Pfam" id="PF20210">
    <property type="entry name" value="Laa1_Sip1_HTR5"/>
    <property type="match status" value="1"/>
</dbReference>
<accession>A0AAW0GHI6</accession>
<feature type="domain" description="LAA1-like C-terminal TPR repeats" evidence="3">
    <location>
        <begin position="1799"/>
        <end position="1964"/>
    </location>
</feature>
<evidence type="ECO:0000259" key="3">
    <source>
        <dbReference type="Pfam" id="PF25808"/>
    </source>
</evidence>
<dbReference type="GO" id="GO:0042147">
    <property type="term" value="P:retrograde transport, endosome to Golgi"/>
    <property type="evidence" value="ECO:0007669"/>
    <property type="project" value="TreeGrafter"/>
</dbReference>
<evidence type="ECO:0000313" key="4">
    <source>
        <dbReference type="EMBL" id="KAK7688435.1"/>
    </source>
</evidence>
<dbReference type="InterPro" id="IPR046837">
    <property type="entry name" value="Laa1/Sip1/HEATR5-like_HEAT"/>
</dbReference>
<dbReference type="Proteomes" id="UP001385951">
    <property type="component" value="Unassembled WGS sequence"/>
</dbReference>
<evidence type="ECO:0000313" key="5">
    <source>
        <dbReference type="Proteomes" id="UP001385951"/>
    </source>
</evidence>
<dbReference type="GO" id="GO:0005794">
    <property type="term" value="C:Golgi apparatus"/>
    <property type="evidence" value="ECO:0007669"/>
    <property type="project" value="TreeGrafter"/>
</dbReference>
<dbReference type="GO" id="GO:0016020">
    <property type="term" value="C:membrane"/>
    <property type="evidence" value="ECO:0007669"/>
    <property type="project" value="TreeGrafter"/>
</dbReference>
<dbReference type="GO" id="GO:0030139">
    <property type="term" value="C:endocytic vesicle"/>
    <property type="evidence" value="ECO:0007669"/>
    <property type="project" value="TreeGrafter"/>
</dbReference>
<organism evidence="4 5">
    <name type="scientific">Cerrena zonata</name>
    <dbReference type="NCBI Taxonomy" id="2478898"/>
    <lineage>
        <taxon>Eukaryota</taxon>
        <taxon>Fungi</taxon>
        <taxon>Dikarya</taxon>
        <taxon>Basidiomycota</taxon>
        <taxon>Agaricomycotina</taxon>
        <taxon>Agaricomycetes</taxon>
        <taxon>Polyporales</taxon>
        <taxon>Cerrenaceae</taxon>
        <taxon>Cerrena</taxon>
    </lineage>
</organism>
<dbReference type="EMBL" id="JASBNA010000010">
    <property type="protein sequence ID" value="KAK7688435.1"/>
    <property type="molecule type" value="Genomic_DNA"/>
</dbReference>
<dbReference type="GO" id="GO:0005829">
    <property type="term" value="C:cytosol"/>
    <property type="evidence" value="ECO:0007669"/>
    <property type="project" value="GOC"/>
</dbReference>
<dbReference type="SUPFAM" id="SSF48371">
    <property type="entry name" value="ARM repeat"/>
    <property type="match status" value="2"/>
</dbReference>